<accession>A0A815V9B0</accession>
<dbReference type="InterPro" id="IPR001304">
    <property type="entry name" value="C-type_lectin-like"/>
</dbReference>
<gene>
    <name evidence="3" type="ORF">GPM918_LOCUS37865</name>
    <name evidence="2" type="ORF">OVA965_LOCUS13840</name>
    <name evidence="5" type="ORF">SRO942_LOCUS38650</name>
    <name evidence="4" type="ORF">TMI583_LOCUS13843</name>
</gene>
<evidence type="ECO:0000313" key="5">
    <source>
        <dbReference type="EMBL" id="CAF4386635.1"/>
    </source>
</evidence>
<dbReference type="Proteomes" id="UP000677228">
    <property type="component" value="Unassembled WGS sequence"/>
</dbReference>
<dbReference type="AlphaFoldDB" id="A0A815V9B0"/>
<dbReference type="SMART" id="SM00034">
    <property type="entry name" value="CLECT"/>
    <property type="match status" value="1"/>
</dbReference>
<dbReference type="Proteomes" id="UP000681722">
    <property type="component" value="Unassembled WGS sequence"/>
</dbReference>
<evidence type="ECO:0000313" key="4">
    <source>
        <dbReference type="EMBL" id="CAF3756488.1"/>
    </source>
</evidence>
<evidence type="ECO:0000313" key="2">
    <source>
        <dbReference type="EMBL" id="CAF0986181.1"/>
    </source>
</evidence>
<dbReference type="EMBL" id="CAJOBC010090017">
    <property type="protein sequence ID" value="CAF4386635.1"/>
    <property type="molecule type" value="Genomic_DNA"/>
</dbReference>
<organism evidence="3 6">
    <name type="scientific">Didymodactylos carnosus</name>
    <dbReference type="NCBI Taxonomy" id="1234261"/>
    <lineage>
        <taxon>Eukaryota</taxon>
        <taxon>Metazoa</taxon>
        <taxon>Spiralia</taxon>
        <taxon>Gnathifera</taxon>
        <taxon>Rotifera</taxon>
        <taxon>Eurotatoria</taxon>
        <taxon>Bdelloidea</taxon>
        <taxon>Philodinida</taxon>
        <taxon>Philodinidae</taxon>
        <taxon>Didymodactylos</taxon>
    </lineage>
</organism>
<comment type="caution">
    <text evidence="3">The sequence shown here is derived from an EMBL/GenBank/DDBJ whole genome shotgun (WGS) entry which is preliminary data.</text>
</comment>
<dbReference type="EMBL" id="CAJOBA010005863">
    <property type="protein sequence ID" value="CAF3756488.1"/>
    <property type="molecule type" value="Genomic_DNA"/>
</dbReference>
<dbReference type="Proteomes" id="UP000682733">
    <property type="component" value="Unassembled WGS sequence"/>
</dbReference>
<dbReference type="PROSITE" id="PS50041">
    <property type="entry name" value="C_TYPE_LECTIN_2"/>
    <property type="match status" value="1"/>
</dbReference>
<dbReference type="SUPFAM" id="SSF56436">
    <property type="entry name" value="C-type lectin-like"/>
    <property type="match status" value="1"/>
</dbReference>
<dbReference type="Proteomes" id="UP000663829">
    <property type="component" value="Unassembled WGS sequence"/>
</dbReference>
<dbReference type="EMBL" id="CAJNOQ010024448">
    <property type="protein sequence ID" value="CAF1527517.1"/>
    <property type="molecule type" value="Genomic_DNA"/>
</dbReference>
<proteinExistence type="predicted"/>
<feature type="domain" description="C-type lectin" evidence="1">
    <location>
        <begin position="149"/>
        <end position="306"/>
    </location>
</feature>
<dbReference type="Gene3D" id="3.10.100.10">
    <property type="entry name" value="Mannose-Binding Protein A, subunit A"/>
    <property type="match status" value="1"/>
</dbReference>
<reference evidence="3" key="1">
    <citation type="submission" date="2021-02" db="EMBL/GenBank/DDBJ databases">
        <authorList>
            <person name="Nowell W R."/>
        </authorList>
    </citation>
    <scope>NUCLEOTIDE SEQUENCE</scope>
</reference>
<dbReference type="EMBL" id="CAJNOK010005856">
    <property type="protein sequence ID" value="CAF0986181.1"/>
    <property type="molecule type" value="Genomic_DNA"/>
</dbReference>
<dbReference type="InterPro" id="IPR016186">
    <property type="entry name" value="C-type_lectin-like/link_sf"/>
</dbReference>
<evidence type="ECO:0000313" key="3">
    <source>
        <dbReference type="EMBL" id="CAF1527517.1"/>
    </source>
</evidence>
<protein>
    <recommendedName>
        <fullName evidence="1">C-type lectin domain-containing protein</fullName>
    </recommendedName>
</protein>
<dbReference type="InterPro" id="IPR016187">
    <property type="entry name" value="CTDL_fold"/>
</dbReference>
<evidence type="ECO:0000259" key="1">
    <source>
        <dbReference type="PROSITE" id="PS50041"/>
    </source>
</evidence>
<sequence>MNTAIIGTLSYLTSNFYVQTVICALSRKFANALDMLVTSLDANSNIDSSNDYNQQLIKKNSQSSTTTSTTTITTTTKSNFVDLHLINGFGSLVMVSDDETIKLDMPCDIDHDCGYSNGLYCQMKRCKCKSRTFWSHKNHTCISCRDLSIGNRCFRFSSNKATWYDSNEYCKDEIETDDNDDLKSGYSLKLASNLNITDIELLRYSLNEHVDDSVLDYYYWIGATSHIDTIKLHNSTTIRKKRRVPRIDEIAVYEWYDNGEHAQLESIDIWCPKGSEQIKKDDQCVSITGCGLYADDCNRNYRFLCEAY</sequence>
<name>A0A815V9B0_9BILA</name>
<keyword evidence="6" id="KW-1185">Reference proteome</keyword>
<evidence type="ECO:0000313" key="6">
    <source>
        <dbReference type="Proteomes" id="UP000663829"/>
    </source>
</evidence>
<dbReference type="OrthoDB" id="9996553at2759"/>
<dbReference type="CDD" id="cd00037">
    <property type="entry name" value="CLECT"/>
    <property type="match status" value="1"/>
</dbReference>